<sequence>MLGPEQLLPCESEAGNDPPRKELVRRRSVAQGIDPTPNITMDGWNASTQKPHRWIASTCPERRRSPHRVKPPMQLTLNQSTTAARSRATNAPRANLRIAPPSPSTQERGWSENRAPGPLHCNCSTPRSHQAPSSRRRPSSSSNRPPSGTGFLWAWLKHLSSLALGSSWCRPP</sequence>
<dbReference type="GeneID" id="98123584"/>
<evidence type="ECO:0000313" key="2">
    <source>
        <dbReference type="EMBL" id="KAL2270463.1"/>
    </source>
</evidence>
<dbReference type="RefSeq" id="XP_070869187.1">
    <property type="nucleotide sequence ID" value="XM_071008940.1"/>
</dbReference>
<keyword evidence="3" id="KW-1185">Reference proteome</keyword>
<dbReference type="EMBL" id="JAZGUE010000002">
    <property type="protein sequence ID" value="KAL2270463.1"/>
    <property type="molecule type" value="Genomic_DNA"/>
</dbReference>
<evidence type="ECO:0000313" key="3">
    <source>
        <dbReference type="Proteomes" id="UP001600064"/>
    </source>
</evidence>
<feature type="region of interest" description="Disordered" evidence="1">
    <location>
        <begin position="1"/>
        <end position="148"/>
    </location>
</feature>
<feature type="compositionally biased region" description="Low complexity" evidence="1">
    <location>
        <begin position="80"/>
        <end position="95"/>
    </location>
</feature>
<gene>
    <name evidence="2" type="ORF">VTJ83DRAFT_2647</name>
</gene>
<evidence type="ECO:0000256" key="1">
    <source>
        <dbReference type="SAM" id="MobiDB-lite"/>
    </source>
</evidence>
<proteinExistence type="predicted"/>
<comment type="caution">
    <text evidence="2">The sequence shown here is derived from an EMBL/GenBank/DDBJ whole genome shotgun (WGS) entry which is preliminary data.</text>
</comment>
<feature type="compositionally biased region" description="Low complexity" evidence="1">
    <location>
        <begin position="126"/>
        <end position="147"/>
    </location>
</feature>
<reference evidence="2 3" key="1">
    <citation type="journal article" date="2024" name="Commun. Biol.">
        <title>Comparative genomic analysis of thermophilic fungi reveals convergent evolutionary adaptations and gene losses.</title>
        <authorList>
            <person name="Steindorff A.S."/>
            <person name="Aguilar-Pontes M.V."/>
            <person name="Robinson A.J."/>
            <person name="Andreopoulos B."/>
            <person name="LaButti K."/>
            <person name="Kuo A."/>
            <person name="Mondo S."/>
            <person name="Riley R."/>
            <person name="Otillar R."/>
            <person name="Haridas S."/>
            <person name="Lipzen A."/>
            <person name="Grimwood J."/>
            <person name="Schmutz J."/>
            <person name="Clum A."/>
            <person name="Reid I.D."/>
            <person name="Moisan M.C."/>
            <person name="Butler G."/>
            <person name="Nguyen T.T.M."/>
            <person name="Dewar K."/>
            <person name="Conant G."/>
            <person name="Drula E."/>
            <person name="Henrissat B."/>
            <person name="Hansel C."/>
            <person name="Singer S."/>
            <person name="Hutchinson M.I."/>
            <person name="de Vries R.P."/>
            <person name="Natvig D.O."/>
            <person name="Powell A.J."/>
            <person name="Tsang A."/>
            <person name="Grigoriev I.V."/>
        </authorList>
    </citation>
    <scope>NUCLEOTIDE SEQUENCE [LARGE SCALE GENOMIC DNA]</scope>
    <source>
        <strain evidence="2 3">ATCC 22073</strain>
    </source>
</reference>
<name>A0ABR4DJA9_9PEZI</name>
<protein>
    <submittedName>
        <fullName evidence="2">Uncharacterized protein</fullName>
    </submittedName>
</protein>
<dbReference type="Proteomes" id="UP001600064">
    <property type="component" value="Unassembled WGS sequence"/>
</dbReference>
<organism evidence="2 3">
    <name type="scientific">Remersonia thermophila</name>
    <dbReference type="NCBI Taxonomy" id="72144"/>
    <lineage>
        <taxon>Eukaryota</taxon>
        <taxon>Fungi</taxon>
        <taxon>Dikarya</taxon>
        <taxon>Ascomycota</taxon>
        <taxon>Pezizomycotina</taxon>
        <taxon>Sordariomycetes</taxon>
        <taxon>Sordariomycetidae</taxon>
        <taxon>Sordariales</taxon>
        <taxon>Sordariales incertae sedis</taxon>
        <taxon>Remersonia</taxon>
    </lineage>
</organism>
<accession>A0ABR4DJA9</accession>